<comment type="caution">
    <text evidence="1">The sequence shown here is derived from an EMBL/GenBank/DDBJ whole genome shotgun (WGS) entry which is preliminary data.</text>
</comment>
<proteinExistence type="predicted"/>
<gene>
    <name evidence="1" type="ORF">GALL_449450</name>
</gene>
<reference evidence="1" key="1">
    <citation type="submission" date="2016-10" db="EMBL/GenBank/DDBJ databases">
        <title>Sequence of Gallionella enrichment culture.</title>
        <authorList>
            <person name="Poehlein A."/>
            <person name="Muehling M."/>
            <person name="Daniel R."/>
        </authorList>
    </citation>
    <scope>NUCLEOTIDE SEQUENCE</scope>
</reference>
<sequence length="137" mass="14919">MERRLGNDQTMKQSPVARKGGKRLLVAALTAFLSMAAASAQNYGERPIRYGNTSGHFFDGRGDHRDFPTDGFFPGNFAADPVYAAIGGAAGFLESNPQRSAAPYPSQTYFGFARDRTDCGSHRFHDALNVRRCGRGP</sequence>
<accession>A0A1J5PPB5</accession>
<evidence type="ECO:0000313" key="1">
    <source>
        <dbReference type="EMBL" id="OIQ73422.1"/>
    </source>
</evidence>
<protein>
    <submittedName>
        <fullName evidence="1">Uncharacterized protein</fullName>
    </submittedName>
</protein>
<name>A0A1J5PPB5_9ZZZZ</name>
<dbReference type="AlphaFoldDB" id="A0A1J5PPB5"/>
<organism evidence="1">
    <name type="scientific">mine drainage metagenome</name>
    <dbReference type="NCBI Taxonomy" id="410659"/>
    <lineage>
        <taxon>unclassified sequences</taxon>
        <taxon>metagenomes</taxon>
        <taxon>ecological metagenomes</taxon>
    </lineage>
</organism>
<dbReference type="EMBL" id="MLJW01002876">
    <property type="protein sequence ID" value="OIQ73422.1"/>
    <property type="molecule type" value="Genomic_DNA"/>
</dbReference>